<gene>
    <name evidence="1" type="ORF">KSF_013150</name>
</gene>
<name>A0A8J3MYW2_9CHLR</name>
<accession>A0A8J3MYW2</accession>
<reference evidence="1" key="1">
    <citation type="submission" date="2020-10" db="EMBL/GenBank/DDBJ databases">
        <title>Taxonomic study of unclassified bacteria belonging to the class Ktedonobacteria.</title>
        <authorList>
            <person name="Yabe S."/>
            <person name="Wang C.M."/>
            <person name="Zheng Y."/>
            <person name="Sakai Y."/>
            <person name="Cavaletti L."/>
            <person name="Monciardini P."/>
            <person name="Donadio S."/>
        </authorList>
    </citation>
    <scope>NUCLEOTIDE SEQUENCE</scope>
    <source>
        <strain evidence="1">ID150040</strain>
    </source>
</reference>
<organism evidence="1 2">
    <name type="scientific">Reticulibacter mediterranei</name>
    <dbReference type="NCBI Taxonomy" id="2778369"/>
    <lineage>
        <taxon>Bacteria</taxon>
        <taxon>Bacillati</taxon>
        <taxon>Chloroflexota</taxon>
        <taxon>Ktedonobacteria</taxon>
        <taxon>Ktedonobacterales</taxon>
        <taxon>Reticulibacteraceae</taxon>
        <taxon>Reticulibacter</taxon>
    </lineage>
</organism>
<proteinExistence type="predicted"/>
<keyword evidence="2" id="KW-1185">Reference proteome</keyword>
<dbReference type="AlphaFoldDB" id="A0A8J3MYW2"/>
<evidence type="ECO:0000313" key="1">
    <source>
        <dbReference type="EMBL" id="GHO91267.1"/>
    </source>
</evidence>
<comment type="caution">
    <text evidence="1">The sequence shown here is derived from an EMBL/GenBank/DDBJ whole genome shotgun (WGS) entry which is preliminary data.</text>
</comment>
<dbReference type="Proteomes" id="UP000597444">
    <property type="component" value="Unassembled WGS sequence"/>
</dbReference>
<protein>
    <submittedName>
        <fullName evidence="1">Uncharacterized protein</fullName>
    </submittedName>
</protein>
<evidence type="ECO:0000313" key="2">
    <source>
        <dbReference type="Proteomes" id="UP000597444"/>
    </source>
</evidence>
<sequence>MLRFIGGDHPSPHSSLFLRKYDTPDQRYKEAEDNFCQSTEKSKHYSTLLSMEFL</sequence>
<dbReference type="EMBL" id="BNJK01000001">
    <property type="protein sequence ID" value="GHO91267.1"/>
    <property type="molecule type" value="Genomic_DNA"/>
</dbReference>